<reference evidence="2" key="1">
    <citation type="journal article" date="2021" name="Proc. Natl. Acad. Sci. U.S.A.">
        <title>A Catalog of Tens of Thousands of Viruses from Human Metagenomes Reveals Hidden Associations with Chronic Diseases.</title>
        <authorList>
            <person name="Tisza M.J."/>
            <person name="Buck C.B."/>
        </authorList>
    </citation>
    <scope>NUCLEOTIDE SEQUENCE</scope>
    <source>
        <strain evidence="2">CtgFL11</strain>
    </source>
</reference>
<proteinExistence type="predicted"/>
<evidence type="ECO:0000256" key="1">
    <source>
        <dbReference type="SAM" id="Phobius"/>
    </source>
</evidence>
<feature type="transmembrane region" description="Helical" evidence="1">
    <location>
        <begin position="14"/>
        <end position="36"/>
    </location>
</feature>
<organism evidence="2">
    <name type="scientific">Podoviridae sp. ctgFL11</name>
    <dbReference type="NCBI Taxonomy" id="2827744"/>
    <lineage>
        <taxon>Viruses</taxon>
        <taxon>Duplodnaviria</taxon>
        <taxon>Heunggongvirae</taxon>
        <taxon>Uroviricota</taxon>
        <taxon>Caudoviricetes</taxon>
    </lineage>
</organism>
<keyword evidence="1" id="KW-0472">Membrane</keyword>
<protein>
    <submittedName>
        <fullName evidence="2">Uncharacterized protein</fullName>
    </submittedName>
</protein>
<keyword evidence="1" id="KW-0812">Transmembrane</keyword>
<keyword evidence="1" id="KW-1133">Transmembrane helix</keyword>
<dbReference type="EMBL" id="BK032692">
    <property type="protein sequence ID" value="DAF55472.1"/>
    <property type="molecule type" value="Genomic_DNA"/>
</dbReference>
<evidence type="ECO:0000313" key="2">
    <source>
        <dbReference type="EMBL" id="DAF55472.1"/>
    </source>
</evidence>
<accession>A0A8S5SX48</accession>
<sequence length="88" mass="10331">MFFPPRLWVPSRHIPTLFFIFLPTPQYVLFIVRILFYTVFTKKMCPVVENRKHMCYYMSGYRSDGQQLASFIVISSSGVVLNFQLSAL</sequence>
<name>A0A8S5SX48_9CAUD</name>